<reference evidence="2 5" key="1">
    <citation type="submission" date="2018-09" db="EMBL/GenBank/DDBJ databases">
        <title>Roseomonas sp. nov., isolated from feces of Tibetan antelopes in the Qinghai-Tibet plateau, China.</title>
        <authorList>
            <person name="Tian Z."/>
        </authorList>
    </citation>
    <scope>NUCLEOTIDE SEQUENCE [LARGE SCALE GENOMIC DNA]</scope>
    <source>
        <strain evidence="3 4">Z23</strain>
        <strain evidence="2 5">Z24</strain>
    </source>
</reference>
<dbReference type="EMBL" id="RFLX01000043">
    <property type="protein sequence ID" value="RMI16980.1"/>
    <property type="molecule type" value="Genomic_DNA"/>
</dbReference>
<sequence length="65" mass="6795">MSDTPVLPAVSLAEQARALGLERAATLFPDDVAAAFAAAMTNRAMLPSPPPAELEPWQPPSQVLP</sequence>
<dbReference type="EMBL" id="RAQU01000082">
    <property type="protein sequence ID" value="RKK03521.1"/>
    <property type="molecule type" value="Genomic_DNA"/>
</dbReference>
<keyword evidence="4" id="KW-1185">Reference proteome</keyword>
<dbReference type="InParanoid" id="A0A3A9JDQ1"/>
<organism evidence="2 5">
    <name type="scientific">Teichococcus wenyumeiae</name>
    <dbReference type="NCBI Taxonomy" id="2478470"/>
    <lineage>
        <taxon>Bacteria</taxon>
        <taxon>Pseudomonadati</taxon>
        <taxon>Pseudomonadota</taxon>
        <taxon>Alphaproteobacteria</taxon>
        <taxon>Acetobacterales</taxon>
        <taxon>Roseomonadaceae</taxon>
        <taxon>Roseomonas</taxon>
    </lineage>
</organism>
<evidence type="ECO:0000256" key="1">
    <source>
        <dbReference type="SAM" id="MobiDB-lite"/>
    </source>
</evidence>
<evidence type="ECO:0000313" key="5">
    <source>
        <dbReference type="Proteomes" id="UP000278036"/>
    </source>
</evidence>
<evidence type="ECO:0000313" key="2">
    <source>
        <dbReference type="EMBL" id="RKK03521.1"/>
    </source>
</evidence>
<evidence type="ECO:0000313" key="4">
    <source>
        <dbReference type="Proteomes" id="UP000274097"/>
    </source>
</evidence>
<name>A0A3A9JDQ1_9PROT</name>
<feature type="region of interest" description="Disordered" evidence="1">
    <location>
        <begin position="44"/>
        <end position="65"/>
    </location>
</feature>
<feature type="compositionally biased region" description="Pro residues" evidence="1">
    <location>
        <begin position="47"/>
        <end position="59"/>
    </location>
</feature>
<comment type="caution">
    <text evidence="2">The sequence shown here is derived from an EMBL/GenBank/DDBJ whole genome shotgun (WGS) entry which is preliminary data.</text>
</comment>
<proteinExistence type="predicted"/>
<protein>
    <submittedName>
        <fullName evidence="2">Uncharacterized protein</fullName>
    </submittedName>
</protein>
<gene>
    <name evidence="2" type="ORF">D6Z83_14165</name>
    <name evidence="3" type="ORF">EBE87_24570</name>
</gene>
<dbReference type="Proteomes" id="UP000274097">
    <property type="component" value="Unassembled WGS sequence"/>
</dbReference>
<accession>A0A3A9JDQ1</accession>
<evidence type="ECO:0000313" key="3">
    <source>
        <dbReference type="EMBL" id="RMI16980.1"/>
    </source>
</evidence>
<dbReference type="RefSeq" id="WP_120638943.1">
    <property type="nucleotide sequence ID" value="NZ_RAQU01000082.1"/>
</dbReference>
<dbReference type="AlphaFoldDB" id="A0A3A9JDQ1"/>
<dbReference type="Proteomes" id="UP000278036">
    <property type="component" value="Unassembled WGS sequence"/>
</dbReference>